<proteinExistence type="predicted"/>
<organism evidence="1 2">
    <name type="scientific">Pedobacter panaciterrae</name>
    <dbReference type="NCBI Taxonomy" id="363849"/>
    <lineage>
        <taxon>Bacteria</taxon>
        <taxon>Pseudomonadati</taxon>
        <taxon>Bacteroidota</taxon>
        <taxon>Sphingobacteriia</taxon>
        <taxon>Sphingobacteriales</taxon>
        <taxon>Sphingobacteriaceae</taxon>
        <taxon>Pedobacter</taxon>
    </lineage>
</organism>
<dbReference type="Proteomes" id="UP001378956">
    <property type="component" value="Unassembled WGS sequence"/>
</dbReference>
<dbReference type="EMBL" id="JBBEUB010000005">
    <property type="protein sequence ID" value="MEJ2903902.1"/>
    <property type="molecule type" value="Genomic_DNA"/>
</dbReference>
<evidence type="ECO:0000313" key="2">
    <source>
        <dbReference type="Proteomes" id="UP001378956"/>
    </source>
</evidence>
<name>A0ABU8NQY7_9SPHI</name>
<comment type="caution">
    <text evidence="1">The sequence shown here is derived from an EMBL/GenBank/DDBJ whole genome shotgun (WGS) entry which is preliminary data.</text>
</comment>
<evidence type="ECO:0000313" key="1">
    <source>
        <dbReference type="EMBL" id="MEJ2903902.1"/>
    </source>
</evidence>
<accession>A0ABU8NQY7</accession>
<protein>
    <submittedName>
        <fullName evidence="1">Uncharacterized protein</fullName>
    </submittedName>
</protein>
<reference evidence="1 2" key="1">
    <citation type="submission" date="2024-03" db="EMBL/GenBank/DDBJ databases">
        <title>Sequence of Lycoming College Course Isolates.</title>
        <authorList>
            <person name="Plotts O."/>
            <person name="Newman J."/>
        </authorList>
    </citation>
    <scope>NUCLEOTIDE SEQUENCE [LARGE SCALE GENOMIC DNA]</scope>
    <source>
        <strain evidence="1 2">CJB-3</strain>
    </source>
</reference>
<sequence>MAKHILLSYEPDPSTAHNAVGIIYILKIQRITWWGLRKRIIEHHALIPFHSDAQKYFDAWNADIGKEIK</sequence>
<keyword evidence="2" id="KW-1185">Reference proteome</keyword>
<dbReference type="RefSeq" id="WP_172662241.1">
    <property type="nucleotide sequence ID" value="NZ_CBFGNQ010000032.1"/>
</dbReference>
<gene>
    <name evidence="1" type="ORF">WAE58_15770</name>
</gene>